<keyword evidence="4" id="KW-0418">Kinase</keyword>
<feature type="transmembrane region" description="Helical" evidence="2">
    <location>
        <begin position="20"/>
        <end position="36"/>
    </location>
</feature>
<dbReference type="AlphaFoldDB" id="A0A7Y0L3N0"/>
<dbReference type="Proteomes" id="UP000533476">
    <property type="component" value="Unassembled WGS sequence"/>
</dbReference>
<evidence type="ECO:0000259" key="3">
    <source>
        <dbReference type="PROSITE" id="PS50011"/>
    </source>
</evidence>
<dbReference type="RefSeq" id="WP_169099224.1">
    <property type="nucleotide sequence ID" value="NZ_JABBVZ010000028.1"/>
</dbReference>
<keyword evidence="5" id="KW-1185">Reference proteome</keyword>
<dbReference type="InterPro" id="IPR004147">
    <property type="entry name" value="ABC1_dom"/>
</dbReference>
<feature type="transmembrane region" description="Helical" evidence="2">
    <location>
        <begin position="500"/>
        <end position="518"/>
    </location>
</feature>
<dbReference type="GO" id="GO:0004672">
    <property type="term" value="F:protein kinase activity"/>
    <property type="evidence" value="ECO:0007669"/>
    <property type="project" value="InterPro"/>
</dbReference>
<organism evidence="4 5">
    <name type="scientific">Sulfobacillus harzensis</name>
    <dbReference type="NCBI Taxonomy" id="2729629"/>
    <lineage>
        <taxon>Bacteria</taxon>
        <taxon>Bacillati</taxon>
        <taxon>Bacillota</taxon>
        <taxon>Clostridia</taxon>
        <taxon>Eubacteriales</taxon>
        <taxon>Clostridiales Family XVII. Incertae Sedis</taxon>
        <taxon>Sulfobacillus</taxon>
    </lineage>
</organism>
<comment type="similarity">
    <text evidence="1">Belongs to the protein kinase superfamily. ADCK protein kinase family.</text>
</comment>
<dbReference type="Pfam" id="PF03109">
    <property type="entry name" value="ABC1"/>
    <property type="match status" value="1"/>
</dbReference>
<dbReference type="InterPro" id="IPR050154">
    <property type="entry name" value="UbiB_kinase"/>
</dbReference>
<name>A0A7Y0L3N0_9FIRM</name>
<dbReference type="SUPFAM" id="SSF56112">
    <property type="entry name" value="Protein kinase-like (PK-like)"/>
    <property type="match status" value="1"/>
</dbReference>
<dbReference type="InterPro" id="IPR000719">
    <property type="entry name" value="Prot_kinase_dom"/>
</dbReference>
<dbReference type="GO" id="GO:0005524">
    <property type="term" value="F:ATP binding"/>
    <property type="evidence" value="ECO:0007669"/>
    <property type="project" value="InterPro"/>
</dbReference>
<keyword evidence="4" id="KW-0808">Transferase</keyword>
<keyword evidence="2" id="KW-1133">Transmembrane helix</keyword>
<keyword evidence="2" id="KW-0812">Transmembrane</keyword>
<dbReference type="PROSITE" id="PS50011">
    <property type="entry name" value="PROTEIN_KINASE_DOM"/>
    <property type="match status" value="1"/>
</dbReference>
<protein>
    <submittedName>
        <fullName evidence="4">AarF/ABC1/UbiB kinase family protein</fullName>
    </submittedName>
</protein>
<proteinExistence type="inferred from homology"/>
<comment type="caution">
    <text evidence="4">The sequence shown here is derived from an EMBL/GenBank/DDBJ whole genome shotgun (WGS) entry which is preliminary data.</text>
</comment>
<feature type="transmembrane region" description="Helical" evidence="2">
    <location>
        <begin position="401"/>
        <end position="420"/>
    </location>
</feature>
<evidence type="ECO:0000313" key="4">
    <source>
        <dbReference type="EMBL" id="NMP22688.1"/>
    </source>
</evidence>
<dbReference type="EMBL" id="JABBVZ010000028">
    <property type="protein sequence ID" value="NMP22688.1"/>
    <property type="molecule type" value="Genomic_DNA"/>
</dbReference>
<evidence type="ECO:0000313" key="5">
    <source>
        <dbReference type="Proteomes" id="UP000533476"/>
    </source>
</evidence>
<dbReference type="CDD" id="cd05121">
    <property type="entry name" value="ABC1_ADCK3-like"/>
    <property type="match status" value="1"/>
</dbReference>
<keyword evidence="2" id="KW-0472">Membrane</keyword>
<sequence length="546" mass="61244">MDRRAQSASTRSVLWRSYRITFLFVSIMVELIWQALTLKNQPPDVAEPRRTALYQRQATRFRRRAEEMGGLLIKVGQFLSSRVDLLPKPYLDELAKLQDSVQAAPWAAVRPILEKELGSLSDHFVWFGETPVAAASLGQVYEAVLKDGPRVAVKVQRPGIHRIVEADLKALGWVVSLATRFSHFGRTFDLRTVLREFRRLVFEELDYHRELTNTEAIREDLAADPTVVVPETFPALSTGRVLVMEFCEGIKIDRVAELEAHNISRAQVAERVIRLYLHMVLESGLYHADPHAGNLLVDDDGRIVLLDYGMVGSLDLATKRHIRHIFVAVSTRDPGALIEAMSAIGMIRPDADIAALRRRLSYLFDRYYAETLDQLGNLDIPQMLRDAESILRDQAIQVPGYFAFLGRAIAILVGLSTAIYPEINLIELFTPYVRRFVTEEAGGTAGYMAQHAKRYARTLAELPLLSAKVLHTLDQGNLETQIEWVRGQTELARVNRSVRLLSSNLSAVGLVIAGVMALGNHTLWLGRVLLAIGALVFLAGRIGRKR</sequence>
<accession>A0A7Y0L3N0</accession>
<feature type="transmembrane region" description="Helical" evidence="2">
    <location>
        <begin position="524"/>
        <end position="543"/>
    </location>
</feature>
<evidence type="ECO:0000256" key="2">
    <source>
        <dbReference type="SAM" id="Phobius"/>
    </source>
</evidence>
<reference evidence="4 5" key="1">
    <citation type="submission" date="2020-04" db="EMBL/GenBank/DDBJ databases">
        <authorList>
            <person name="Zhang R."/>
            <person name="Schippers A."/>
        </authorList>
    </citation>
    <scope>NUCLEOTIDE SEQUENCE [LARGE SCALE GENOMIC DNA]</scope>
    <source>
        <strain evidence="4 5">DSM 109850</strain>
    </source>
</reference>
<dbReference type="PANTHER" id="PTHR10566">
    <property type="entry name" value="CHAPERONE-ACTIVITY OF BC1 COMPLEX CABC1 -RELATED"/>
    <property type="match status" value="1"/>
</dbReference>
<dbReference type="Gene3D" id="1.10.510.10">
    <property type="entry name" value="Transferase(Phosphotransferase) domain 1"/>
    <property type="match status" value="1"/>
</dbReference>
<dbReference type="InterPro" id="IPR011009">
    <property type="entry name" value="Kinase-like_dom_sf"/>
</dbReference>
<dbReference type="PANTHER" id="PTHR10566:SF113">
    <property type="entry name" value="PROTEIN ACTIVITY OF BC1 COMPLEX KINASE 7, CHLOROPLASTIC"/>
    <property type="match status" value="1"/>
</dbReference>
<gene>
    <name evidence="4" type="ORF">HIJ39_10025</name>
</gene>
<evidence type="ECO:0000256" key="1">
    <source>
        <dbReference type="ARBA" id="ARBA00009670"/>
    </source>
</evidence>
<feature type="domain" description="Protein kinase" evidence="3">
    <location>
        <begin position="126"/>
        <end position="448"/>
    </location>
</feature>